<dbReference type="Proteomes" id="UP001298424">
    <property type="component" value="Unassembled WGS sequence"/>
</dbReference>
<dbReference type="PROSITE" id="PS00211">
    <property type="entry name" value="ABC_TRANSPORTER_1"/>
    <property type="match status" value="1"/>
</dbReference>
<dbReference type="SUPFAM" id="SSF52540">
    <property type="entry name" value="P-loop containing nucleoside triphosphate hydrolases"/>
    <property type="match status" value="1"/>
</dbReference>
<gene>
    <name evidence="7" type="ORF">MB824_02335</name>
</gene>
<dbReference type="InterPro" id="IPR003439">
    <property type="entry name" value="ABC_transporter-like_ATP-bd"/>
</dbReference>
<dbReference type="PANTHER" id="PTHR43117">
    <property type="entry name" value="OSMOPROTECTANT IMPORT ATP-BINDING PROTEIN OSMV"/>
    <property type="match status" value="1"/>
</dbReference>
<evidence type="ECO:0000313" key="7">
    <source>
        <dbReference type="EMBL" id="MCG6503336.1"/>
    </source>
</evidence>
<evidence type="ECO:0000259" key="6">
    <source>
        <dbReference type="PROSITE" id="PS50893"/>
    </source>
</evidence>
<sequence length="243" mass="26916">MIDLQNIGKQYGANRVLDNVSLSIGCGEFFVLVGPSGSGKSTLLKMLNRLIEPDCGRILLRGGDIAAQDLRTLRLSTGYVLQQIALFPNMTVEENIGLIPEMKGWGKEARRQRARELLEQVGLPSEKYLCRYPRELSGGEQQRVGILRAIAAEPQVLLMDEPFSALDPISRRQLQDLIKELHQKLALTVVFVTHDMKEALHLADRICILNQGKVVRTDTPEGIMHQPENALVADLFAGEGAHG</sequence>
<evidence type="ECO:0000256" key="2">
    <source>
        <dbReference type="ARBA" id="ARBA00022448"/>
    </source>
</evidence>
<proteinExistence type="inferred from homology"/>
<evidence type="ECO:0000256" key="5">
    <source>
        <dbReference type="ARBA" id="ARBA00022840"/>
    </source>
</evidence>
<protein>
    <submittedName>
        <fullName evidence="7">ABC transporter ATP-binding protein</fullName>
    </submittedName>
</protein>
<evidence type="ECO:0000256" key="4">
    <source>
        <dbReference type="ARBA" id="ARBA00022741"/>
    </source>
</evidence>
<evidence type="ECO:0000256" key="1">
    <source>
        <dbReference type="ARBA" id="ARBA00005417"/>
    </source>
</evidence>
<keyword evidence="2" id="KW-0813">Transport</keyword>
<comment type="caution">
    <text evidence="7">The sequence shown here is derived from an EMBL/GenBank/DDBJ whole genome shotgun (WGS) entry which is preliminary data.</text>
</comment>
<dbReference type="InterPro" id="IPR027417">
    <property type="entry name" value="P-loop_NTPase"/>
</dbReference>
<dbReference type="PROSITE" id="PS50893">
    <property type="entry name" value="ABC_TRANSPORTER_2"/>
    <property type="match status" value="1"/>
</dbReference>
<feature type="domain" description="ABC transporter" evidence="6">
    <location>
        <begin position="2"/>
        <end position="236"/>
    </location>
</feature>
<keyword evidence="3" id="KW-0472">Membrane</keyword>
<dbReference type="GO" id="GO:0005524">
    <property type="term" value="F:ATP binding"/>
    <property type="evidence" value="ECO:0007669"/>
    <property type="project" value="UniProtKB-KW"/>
</dbReference>
<dbReference type="EMBL" id="JAKOOW010000007">
    <property type="protein sequence ID" value="MCG6503336.1"/>
    <property type="molecule type" value="Genomic_DNA"/>
</dbReference>
<dbReference type="Pfam" id="PF00005">
    <property type="entry name" value="ABC_tran"/>
    <property type="match status" value="1"/>
</dbReference>
<dbReference type="InterPro" id="IPR003593">
    <property type="entry name" value="AAA+_ATPase"/>
</dbReference>
<keyword evidence="4" id="KW-0547">Nucleotide-binding</keyword>
<reference evidence="7 8" key="1">
    <citation type="submission" date="2022-02" db="EMBL/GenBank/DDBJ databases">
        <title>Genome sequence data of Kingella unionensis sp. nov. strain CICC 24913 (CCUG 75125).</title>
        <authorList>
            <person name="Xiao M."/>
        </authorList>
    </citation>
    <scope>NUCLEOTIDE SEQUENCE [LARGE SCALE GENOMIC DNA]</scope>
    <source>
        <strain evidence="7 8">CICC 24913</strain>
    </source>
</reference>
<keyword evidence="5 7" id="KW-0067">ATP-binding</keyword>
<dbReference type="Gene3D" id="3.40.50.300">
    <property type="entry name" value="P-loop containing nucleotide triphosphate hydrolases"/>
    <property type="match status" value="1"/>
</dbReference>
<dbReference type="InterPro" id="IPR017871">
    <property type="entry name" value="ABC_transporter-like_CS"/>
</dbReference>
<evidence type="ECO:0000313" key="8">
    <source>
        <dbReference type="Proteomes" id="UP001298424"/>
    </source>
</evidence>
<keyword evidence="8" id="KW-1185">Reference proteome</keyword>
<accession>A0ABS9NMN2</accession>
<name>A0ABS9NMN2_9NEIS</name>
<organism evidence="7 8">
    <name type="scientific">Kingella pumchi</name>
    <dbReference type="NCBI Taxonomy" id="2779506"/>
    <lineage>
        <taxon>Bacteria</taxon>
        <taxon>Pseudomonadati</taxon>
        <taxon>Pseudomonadota</taxon>
        <taxon>Betaproteobacteria</taxon>
        <taxon>Neisseriales</taxon>
        <taxon>Neisseriaceae</taxon>
        <taxon>Kingella</taxon>
    </lineage>
</organism>
<dbReference type="PANTHER" id="PTHR43117:SF4">
    <property type="entry name" value="OSMOPROTECTANT IMPORT ATP-BINDING PROTEIN OSMV"/>
    <property type="match status" value="1"/>
</dbReference>
<dbReference type="SMART" id="SM00382">
    <property type="entry name" value="AAA"/>
    <property type="match status" value="1"/>
</dbReference>
<dbReference type="RefSeq" id="WP_238745617.1">
    <property type="nucleotide sequence ID" value="NZ_JAKOOW010000007.1"/>
</dbReference>
<comment type="similarity">
    <text evidence="1">Belongs to the ABC transporter superfamily.</text>
</comment>
<evidence type="ECO:0000256" key="3">
    <source>
        <dbReference type="ARBA" id="ARBA00022475"/>
    </source>
</evidence>
<keyword evidence="3" id="KW-1003">Cell membrane</keyword>